<proteinExistence type="predicted"/>
<name>E3HDN6_ILYPC</name>
<dbReference type="AlphaFoldDB" id="E3HDN6"/>
<geneLocation type="plasmid" evidence="2 3">
    <name>pILYOP01</name>
</geneLocation>
<evidence type="ECO:0000256" key="1">
    <source>
        <dbReference type="SAM" id="MobiDB-lite"/>
    </source>
</evidence>
<gene>
    <name evidence="2" type="ordered locus">Ilyop_2463</name>
</gene>
<dbReference type="KEGG" id="ipo:Ilyop_2463"/>
<accession>E3HDN6</accession>
<keyword evidence="2" id="KW-0614">Plasmid</keyword>
<feature type="compositionally biased region" description="Basic and acidic residues" evidence="1">
    <location>
        <begin position="26"/>
        <end position="42"/>
    </location>
</feature>
<evidence type="ECO:0000313" key="2">
    <source>
        <dbReference type="EMBL" id="ADO84222.1"/>
    </source>
</evidence>
<dbReference type="RefSeq" id="WP_013388881.1">
    <property type="nucleotide sequence ID" value="NC_014633.1"/>
</dbReference>
<organism evidence="2 3">
    <name type="scientific">Ilyobacter polytropus (strain ATCC 51220 / DSM 2926 / LMG 16218 / CuHBu1)</name>
    <dbReference type="NCBI Taxonomy" id="572544"/>
    <lineage>
        <taxon>Bacteria</taxon>
        <taxon>Fusobacteriati</taxon>
        <taxon>Fusobacteriota</taxon>
        <taxon>Fusobacteriia</taxon>
        <taxon>Fusobacteriales</taxon>
        <taxon>Fusobacteriaceae</taxon>
        <taxon>Ilyobacter</taxon>
    </lineage>
</organism>
<dbReference type="Proteomes" id="UP000006875">
    <property type="component" value="Plasmid pILYOP01"/>
</dbReference>
<evidence type="ECO:0000313" key="3">
    <source>
        <dbReference type="Proteomes" id="UP000006875"/>
    </source>
</evidence>
<protein>
    <submittedName>
        <fullName evidence="2">Uncharacterized protein</fullName>
    </submittedName>
</protein>
<keyword evidence="3" id="KW-1185">Reference proteome</keyword>
<sequence length="166" mass="19332">MKSKCIFFLTILTLISTQDLYAKNDKANKDKSSKFRASRESKGSINSSVKSSDAKKNWGQLKNDFKESQTDLDSDGDFDKFDEKLYKEQIKAEKRIRREVRISGISDEEIENAVKEYFYEHTIDPNLLDSFSERSLDKMERAVEKYENSEKKLFSKKGIITEEVVE</sequence>
<dbReference type="EMBL" id="CP002282">
    <property type="protein sequence ID" value="ADO84222.1"/>
    <property type="molecule type" value="Genomic_DNA"/>
</dbReference>
<reference evidence="2 3" key="1">
    <citation type="journal article" date="2010" name="Stand. Genomic Sci.">
        <title>Complete genome sequence of Ilyobacter polytropus type strain (CuHbu1).</title>
        <authorList>
            <person name="Sikorski J."/>
            <person name="Chertkov O."/>
            <person name="Lapidus A."/>
            <person name="Nolan M."/>
            <person name="Lucas S."/>
            <person name="Del Rio T.G."/>
            <person name="Tice H."/>
            <person name="Cheng J.F."/>
            <person name="Tapia R."/>
            <person name="Han C."/>
            <person name="Goodwin L."/>
            <person name="Pitluck S."/>
            <person name="Liolios K."/>
            <person name="Ivanova N."/>
            <person name="Mavromatis K."/>
            <person name="Mikhailova N."/>
            <person name="Pati A."/>
            <person name="Chen A."/>
            <person name="Palaniappan K."/>
            <person name="Land M."/>
            <person name="Hauser L."/>
            <person name="Chang Y.J."/>
            <person name="Jeffries C.D."/>
            <person name="Brambilla E."/>
            <person name="Yasawong M."/>
            <person name="Rohde M."/>
            <person name="Pukall R."/>
            <person name="Spring S."/>
            <person name="Goker M."/>
            <person name="Woyke T."/>
            <person name="Bristow J."/>
            <person name="Eisen J.A."/>
            <person name="Markowitz V."/>
            <person name="Hugenholtz P."/>
            <person name="Kyrpides N.C."/>
            <person name="Klenk H.P."/>
        </authorList>
    </citation>
    <scope>NUCLEOTIDE SEQUENCE [LARGE SCALE GENOMIC DNA]</scope>
    <source>
        <strain evidence="3">ATCC 51220 / DSM 2926 / LMG 16218 / CuHBu1</strain>
        <plasmid evidence="3">pILYOP01</plasmid>
    </source>
</reference>
<feature type="region of interest" description="Disordered" evidence="1">
    <location>
        <begin position="26"/>
        <end position="62"/>
    </location>
</feature>
<dbReference type="HOGENOM" id="CLU_1600487_0_0_0"/>